<organism evidence="1 2">
    <name type="scientific">Candidatus Mediterraneibacter caccavium</name>
    <dbReference type="NCBI Taxonomy" id="2838661"/>
    <lineage>
        <taxon>Bacteria</taxon>
        <taxon>Bacillati</taxon>
        <taxon>Bacillota</taxon>
        <taxon>Clostridia</taxon>
        <taxon>Lachnospirales</taxon>
        <taxon>Lachnospiraceae</taxon>
        <taxon>Mediterraneibacter</taxon>
    </lineage>
</organism>
<comment type="caution">
    <text evidence="1">The sequence shown here is derived from an EMBL/GenBank/DDBJ whole genome shotgun (WGS) entry which is preliminary data.</text>
</comment>
<reference evidence="1" key="1">
    <citation type="journal article" date="2021" name="PeerJ">
        <title>Extensive microbial diversity within the chicken gut microbiome revealed by metagenomics and culture.</title>
        <authorList>
            <person name="Gilroy R."/>
            <person name="Ravi A."/>
            <person name="Getino M."/>
            <person name="Pursley I."/>
            <person name="Horton D.L."/>
            <person name="Alikhan N.F."/>
            <person name="Baker D."/>
            <person name="Gharbi K."/>
            <person name="Hall N."/>
            <person name="Watson M."/>
            <person name="Adriaenssens E.M."/>
            <person name="Foster-Nyarko E."/>
            <person name="Jarju S."/>
            <person name="Secka A."/>
            <person name="Antonio M."/>
            <person name="Oren A."/>
            <person name="Chaudhuri R.R."/>
            <person name="La Ragione R."/>
            <person name="Hildebrand F."/>
            <person name="Pallen M.J."/>
        </authorList>
    </citation>
    <scope>NUCLEOTIDE SEQUENCE</scope>
    <source>
        <strain evidence="1">ChiSjej5B23-15282</strain>
    </source>
</reference>
<sequence length="83" mass="9508">MANCQNMRYMRRPMASAPAPSCACRMDGCPDTHDFFPSDIPLAMAYVKWQKWQDIYEPCKALRSGTLFQELDKPFLGKGGCRR</sequence>
<dbReference type="InterPro" id="IPR020256">
    <property type="entry name" value="Spore_coat_CotJA"/>
</dbReference>
<dbReference type="Pfam" id="PF11007">
    <property type="entry name" value="CotJA"/>
    <property type="match status" value="1"/>
</dbReference>
<evidence type="ECO:0000313" key="2">
    <source>
        <dbReference type="Proteomes" id="UP000824243"/>
    </source>
</evidence>
<reference evidence="1" key="2">
    <citation type="submission" date="2021-04" db="EMBL/GenBank/DDBJ databases">
        <authorList>
            <person name="Gilroy R."/>
        </authorList>
    </citation>
    <scope>NUCLEOTIDE SEQUENCE</scope>
    <source>
        <strain evidence="1">ChiSjej5B23-15282</strain>
    </source>
</reference>
<gene>
    <name evidence="1" type="ORF">H9981_06395</name>
</gene>
<evidence type="ECO:0000313" key="1">
    <source>
        <dbReference type="EMBL" id="HIX48624.1"/>
    </source>
</evidence>
<dbReference type="AlphaFoldDB" id="A0A9D2ATK1"/>
<dbReference type="EMBL" id="DXFA01000110">
    <property type="protein sequence ID" value="HIX48624.1"/>
    <property type="molecule type" value="Genomic_DNA"/>
</dbReference>
<proteinExistence type="predicted"/>
<accession>A0A9D2ATK1</accession>
<name>A0A9D2ATK1_9FIRM</name>
<dbReference type="Proteomes" id="UP000824243">
    <property type="component" value="Unassembled WGS sequence"/>
</dbReference>
<protein>
    <submittedName>
        <fullName evidence="1">Spore coat associated protein CotJA</fullName>
    </submittedName>
</protein>